<dbReference type="GO" id="GO:0008168">
    <property type="term" value="F:methyltransferase activity"/>
    <property type="evidence" value="ECO:0007669"/>
    <property type="project" value="UniProtKB-KW"/>
</dbReference>
<evidence type="ECO:0000313" key="2">
    <source>
        <dbReference type="Proteomes" id="UP000037848"/>
    </source>
</evidence>
<dbReference type="PANTHER" id="PTHR20974">
    <property type="entry name" value="UPF0585 PROTEIN CG18661"/>
    <property type="match status" value="1"/>
</dbReference>
<dbReference type="Gene3D" id="3.40.50.150">
    <property type="entry name" value="Vaccinia Virus protein VP39"/>
    <property type="match status" value="1"/>
</dbReference>
<dbReference type="Pfam" id="PF06080">
    <property type="entry name" value="DUF938"/>
    <property type="match status" value="1"/>
</dbReference>
<proteinExistence type="predicted"/>
<reference evidence="1 2" key="1">
    <citation type="submission" date="2015-08" db="EMBL/GenBank/DDBJ databases">
        <title>Draft Genome Sequence of Pseudoalteromonas porphyrae UCD-SED14.</title>
        <authorList>
            <person name="Coil D.A."/>
            <person name="Jospin G."/>
            <person name="Lee R.D."/>
            <person name="Eisen J.A."/>
        </authorList>
    </citation>
    <scope>NUCLEOTIDE SEQUENCE [LARGE SCALE GENOMIC DNA]</scope>
    <source>
        <strain evidence="1 2">UCD-SED14</strain>
    </source>
</reference>
<dbReference type="CDD" id="cd02440">
    <property type="entry name" value="AdoMet_MTases"/>
    <property type="match status" value="1"/>
</dbReference>
<sequence length="197" mass="22123">MIKPFSQACENNKSPILRGIIPHLAHAESVLEVGSGTGQHSVHFAANLSHLQWHTSDRLVNHNGIKQWIDEVQLSNLHAPIELDLNNPWPVSTVDAIYTANTLHIVSKPLVEQFFTGVSKHLVAKGIVCIYGPFKYNGAFTSESNQRFDEFLKQQDEQSGIRDFEWVQQLAVKAGLTFVEDIAMPANNQLLIFKRLL</sequence>
<dbReference type="InterPro" id="IPR010342">
    <property type="entry name" value="DUF938"/>
</dbReference>
<dbReference type="OrthoDB" id="5563826at2"/>
<gene>
    <name evidence="1" type="ORF">ADS77_19995</name>
</gene>
<dbReference type="PANTHER" id="PTHR20974:SF0">
    <property type="entry name" value="UPF0585 PROTEIN CG18661"/>
    <property type="match status" value="1"/>
</dbReference>
<dbReference type="PATRIC" id="fig|187330.3.peg.2924"/>
<accession>A0A0N1EJQ6</accession>
<keyword evidence="1" id="KW-0808">Transferase</keyword>
<organism evidence="1 2">
    <name type="scientific">Pseudoalteromonas porphyrae</name>
    <dbReference type="NCBI Taxonomy" id="187330"/>
    <lineage>
        <taxon>Bacteria</taxon>
        <taxon>Pseudomonadati</taxon>
        <taxon>Pseudomonadota</taxon>
        <taxon>Gammaproteobacteria</taxon>
        <taxon>Alteromonadales</taxon>
        <taxon>Pseudoalteromonadaceae</taxon>
        <taxon>Pseudoalteromonas</taxon>
    </lineage>
</organism>
<protein>
    <submittedName>
        <fullName evidence="1">Methylase</fullName>
    </submittedName>
</protein>
<dbReference type="InterPro" id="IPR029063">
    <property type="entry name" value="SAM-dependent_MTases_sf"/>
</dbReference>
<comment type="caution">
    <text evidence="1">The sequence shown here is derived from an EMBL/GenBank/DDBJ whole genome shotgun (WGS) entry which is preliminary data.</text>
</comment>
<dbReference type="EMBL" id="LHPH01000032">
    <property type="protein sequence ID" value="KPH56820.1"/>
    <property type="molecule type" value="Genomic_DNA"/>
</dbReference>
<name>A0A0N1EJQ6_9GAMM</name>
<keyword evidence="2" id="KW-1185">Reference proteome</keyword>
<dbReference type="STRING" id="187330.AMS58_20210"/>
<dbReference type="GO" id="GO:0032259">
    <property type="term" value="P:methylation"/>
    <property type="evidence" value="ECO:0007669"/>
    <property type="project" value="UniProtKB-KW"/>
</dbReference>
<dbReference type="Proteomes" id="UP000037848">
    <property type="component" value="Unassembled WGS sequence"/>
</dbReference>
<evidence type="ECO:0000313" key="1">
    <source>
        <dbReference type="EMBL" id="KPH56820.1"/>
    </source>
</evidence>
<dbReference type="RefSeq" id="WP_054455977.1">
    <property type="nucleotide sequence ID" value="NZ_LHPH01000032.1"/>
</dbReference>
<dbReference type="AlphaFoldDB" id="A0A0N1EJQ6"/>
<dbReference type="SUPFAM" id="SSF53335">
    <property type="entry name" value="S-adenosyl-L-methionine-dependent methyltransferases"/>
    <property type="match status" value="1"/>
</dbReference>
<keyword evidence="1" id="KW-0489">Methyltransferase</keyword>